<sequence length="339" mass="36639">MIWLWVEFLACAAVIVAAGYFLVRFGDVIAERTGLGRLWAGVILIATATSLPELFTGVSSVLIFDVPDIAVGSLLGSCVFNLLLLVILDFASKKRSFFDGVNPAYIVETSFSLVMVAIVALGLFLCNALECFPWVWPGSLLIPIIYVFAVRVTVREGRYPPYTQEMVAREEPKSKKRSKQRPVSLGKAILGYAISAVLVIGASMWLPGVAGKIAQRTGLGSSFIGGILIALTTSLPEIVTTLVAFRIGASEMAFSNIIGSNMFNMLILSVDDMLYVRGPIFSAVSGVHLATAIIVMGMTGVVITALAIRKQRQFLRLSWASWVLVAGFLLNTLILALLR</sequence>
<name>A0A532VAD5_UNCT6</name>
<accession>A0A532VAD5</accession>
<feature type="transmembrane region" description="Helical" evidence="5">
    <location>
        <begin position="280"/>
        <end position="307"/>
    </location>
</feature>
<feature type="transmembrane region" description="Helical" evidence="5">
    <location>
        <begin position="218"/>
        <end position="245"/>
    </location>
</feature>
<dbReference type="InterPro" id="IPR004837">
    <property type="entry name" value="NaCa_Exmemb"/>
</dbReference>
<keyword evidence="4 5" id="KW-0472">Membrane</keyword>
<evidence type="ECO:0000313" key="8">
    <source>
        <dbReference type="Proteomes" id="UP000317778"/>
    </source>
</evidence>
<evidence type="ECO:0000313" key="7">
    <source>
        <dbReference type="EMBL" id="TKJ44164.1"/>
    </source>
</evidence>
<dbReference type="GO" id="GO:0006874">
    <property type="term" value="P:intracellular calcium ion homeostasis"/>
    <property type="evidence" value="ECO:0007669"/>
    <property type="project" value="TreeGrafter"/>
</dbReference>
<evidence type="ECO:0000256" key="3">
    <source>
        <dbReference type="ARBA" id="ARBA00022989"/>
    </source>
</evidence>
<proteinExistence type="predicted"/>
<feature type="transmembrane region" description="Helical" evidence="5">
    <location>
        <begin position="38"/>
        <end position="63"/>
    </location>
</feature>
<feature type="transmembrane region" description="Helical" evidence="5">
    <location>
        <begin position="252"/>
        <end position="268"/>
    </location>
</feature>
<dbReference type="Pfam" id="PF01699">
    <property type="entry name" value="Na_Ca_ex"/>
    <property type="match status" value="2"/>
</dbReference>
<dbReference type="GO" id="GO:0005262">
    <property type="term" value="F:calcium channel activity"/>
    <property type="evidence" value="ECO:0007669"/>
    <property type="project" value="TreeGrafter"/>
</dbReference>
<organism evidence="7 8">
    <name type="scientific">candidate division TA06 bacterium B3_TA06</name>
    <dbReference type="NCBI Taxonomy" id="2012487"/>
    <lineage>
        <taxon>Bacteria</taxon>
        <taxon>Bacteria division TA06</taxon>
    </lineage>
</organism>
<feature type="transmembrane region" description="Helical" evidence="5">
    <location>
        <begin position="185"/>
        <end position="206"/>
    </location>
</feature>
<evidence type="ECO:0000256" key="4">
    <source>
        <dbReference type="ARBA" id="ARBA00023136"/>
    </source>
</evidence>
<feature type="transmembrane region" description="Helical" evidence="5">
    <location>
        <begin position="319"/>
        <end position="338"/>
    </location>
</feature>
<evidence type="ECO:0000259" key="6">
    <source>
        <dbReference type="Pfam" id="PF01699"/>
    </source>
</evidence>
<evidence type="ECO:0000256" key="5">
    <source>
        <dbReference type="SAM" id="Phobius"/>
    </source>
</evidence>
<dbReference type="PANTHER" id="PTHR10846:SF8">
    <property type="entry name" value="INNER MEMBRANE PROTEIN YRBG"/>
    <property type="match status" value="1"/>
</dbReference>
<feature type="transmembrane region" description="Helical" evidence="5">
    <location>
        <begin position="136"/>
        <end position="154"/>
    </location>
</feature>
<evidence type="ECO:0000256" key="2">
    <source>
        <dbReference type="ARBA" id="ARBA00022692"/>
    </source>
</evidence>
<keyword evidence="2 5" id="KW-0812">Transmembrane</keyword>
<feature type="domain" description="Sodium/calcium exchanger membrane region" evidence="6">
    <location>
        <begin position="188"/>
        <end position="267"/>
    </location>
</feature>
<dbReference type="GO" id="GO:0005886">
    <property type="term" value="C:plasma membrane"/>
    <property type="evidence" value="ECO:0007669"/>
    <property type="project" value="TreeGrafter"/>
</dbReference>
<feature type="domain" description="Sodium/calcium exchanger membrane region" evidence="6">
    <location>
        <begin position="4"/>
        <end position="150"/>
    </location>
</feature>
<reference evidence="7 8" key="1">
    <citation type="submission" date="2017-06" db="EMBL/GenBank/DDBJ databases">
        <title>Novel microbial phyla capable of carbon fixation and sulfur reduction in deep-sea sediments.</title>
        <authorList>
            <person name="Huang J."/>
            <person name="Baker B."/>
            <person name="Wang Y."/>
        </authorList>
    </citation>
    <scope>NUCLEOTIDE SEQUENCE [LARGE SCALE GENOMIC DNA]</scope>
    <source>
        <strain evidence="7">B3_TA06</strain>
    </source>
</reference>
<feature type="transmembrane region" description="Helical" evidence="5">
    <location>
        <begin position="69"/>
        <end position="91"/>
    </location>
</feature>
<feature type="transmembrane region" description="Helical" evidence="5">
    <location>
        <begin position="6"/>
        <end position="26"/>
    </location>
</feature>
<dbReference type="EMBL" id="NJBO01000001">
    <property type="protein sequence ID" value="TKJ44164.1"/>
    <property type="molecule type" value="Genomic_DNA"/>
</dbReference>
<comment type="subcellular location">
    <subcellularLocation>
        <location evidence="1">Membrane</location>
        <topology evidence="1">Multi-pass membrane protein</topology>
    </subcellularLocation>
</comment>
<dbReference type="InterPro" id="IPR044880">
    <property type="entry name" value="NCX_ion-bd_dom_sf"/>
</dbReference>
<keyword evidence="3 5" id="KW-1133">Transmembrane helix</keyword>
<dbReference type="PANTHER" id="PTHR10846">
    <property type="entry name" value="SODIUM/POTASSIUM/CALCIUM EXCHANGER"/>
    <property type="match status" value="1"/>
</dbReference>
<protein>
    <recommendedName>
        <fullName evidence="6">Sodium/calcium exchanger membrane region domain-containing protein</fullName>
    </recommendedName>
</protein>
<gene>
    <name evidence="7" type="ORF">CEE36_00010</name>
</gene>
<comment type="caution">
    <text evidence="7">The sequence shown here is derived from an EMBL/GenBank/DDBJ whole genome shotgun (WGS) entry which is preliminary data.</text>
</comment>
<dbReference type="Proteomes" id="UP000317778">
    <property type="component" value="Unassembled WGS sequence"/>
</dbReference>
<dbReference type="GO" id="GO:0008273">
    <property type="term" value="F:calcium, potassium:sodium antiporter activity"/>
    <property type="evidence" value="ECO:0007669"/>
    <property type="project" value="TreeGrafter"/>
</dbReference>
<feature type="transmembrane region" description="Helical" evidence="5">
    <location>
        <begin position="103"/>
        <end position="124"/>
    </location>
</feature>
<evidence type="ECO:0000256" key="1">
    <source>
        <dbReference type="ARBA" id="ARBA00004141"/>
    </source>
</evidence>
<dbReference type="AlphaFoldDB" id="A0A532VAD5"/>
<dbReference type="Gene3D" id="1.20.1420.30">
    <property type="entry name" value="NCX, central ion-binding region"/>
    <property type="match status" value="1"/>
</dbReference>
<dbReference type="InterPro" id="IPR004481">
    <property type="entry name" value="K/Na/Ca-exchanger"/>
</dbReference>